<evidence type="ECO:0000313" key="3">
    <source>
        <dbReference type="EMBL" id="KRG69559.1"/>
    </source>
</evidence>
<dbReference type="STRING" id="344882.ABB29_08745"/>
<feature type="compositionally biased region" description="Low complexity" evidence="1">
    <location>
        <begin position="53"/>
        <end position="91"/>
    </location>
</feature>
<dbReference type="Proteomes" id="UP000052052">
    <property type="component" value="Unassembled WGS sequence"/>
</dbReference>
<evidence type="ECO:0000256" key="1">
    <source>
        <dbReference type="SAM" id="MobiDB-lite"/>
    </source>
</evidence>
<dbReference type="InterPro" id="IPR007730">
    <property type="entry name" value="SPOR-like_dom"/>
</dbReference>
<sequence>MLTRALIVLLLILNLGVAAWWLLKPAAVASDVPLQPSGIPQLQLVPDSPPSPAQAATVASPAAPASNVAEPAQSAPVEPAPQPAAATQTTAEPARAVCVNLGPYPQQAQAEQARQRLSAASQQASVREVPGSGARRYRVLLPARADKATAQALVEKIGQAGFKDYLLIGAGSEANSIALGVYGSRDSALKRQSALQAAGFDAQIVASGEKNPSEWWLDLRTDAAANVEQLKTTAAAASALQQACTVLG</sequence>
<accession>A0A0R0CTX9</accession>
<dbReference type="Pfam" id="PF05036">
    <property type="entry name" value="SPOR"/>
    <property type="match status" value="1"/>
</dbReference>
<evidence type="ECO:0000259" key="2">
    <source>
        <dbReference type="PROSITE" id="PS51724"/>
    </source>
</evidence>
<gene>
    <name evidence="3" type="ORF">ABB29_08745</name>
</gene>
<dbReference type="SUPFAM" id="SSF110997">
    <property type="entry name" value="Sporulation related repeat"/>
    <property type="match status" value="1"/>
</dbReference>
<dbReference type="OrthoDB" id="5986009at2"/>
<keyword evidence="4" id="KW-1185">Reference proteome</keyword>
<dbReference type="InterPro" id="IPR036680">
    <property type="entry name" value="SPOR-like_sf"/>
</dbReference>
<comment type="caution">
    <text evidence="3">The sequence shown here is derived from an EMBL/GenBank/DDBJ whole genome shotgun (WGS) entry which is preliminary data.</text>
</comment>
<evidence type="ECO:0000313" key="4">
    <source>
        <dbReference type="Proteomes" id="UP000052052"/>
    </source>
</evidence>
<dbReference type="GO" id="GO:0042834">
    <property type="term" value="F:peptidoglycan binding"/>
    <property type="evidence" value="ECO:0007669"/>
    <property type="project" value="InterPro"/>
</dbReference>
<feature type="region of interest" description="Disordered" evidence="1">
    <location>
        <begin position="43"/>
        <end position="91"/>
    </location>
</feature>
<feature type="compositionally biased region" description="Low complexity" evidence="1">
    <location>
        <begin position="109"/>
        <end position="127"/>
    </location>
</feature>
<proteinExistence type="predicted"/>
<feature type="domain" description="SPOR" evidence="2">
    <location>
        <begin position="91"/>
        <end position="170"/>
    </location>
</feature>
<protein>
    <recommendedName>
        <fullName evidence="2">SPOR domain-containing protein</fullName>
    </recommendedName>
</protein>
<dbReference type="EMBL" id="LDJL01000009">
    <property type="protein sequence ID" value="KRG69559.1"/>
    <property type="molecule type" value="Genomic_DNA"/>
</dbReference>
<dbReference type="AlphaFoldDB" id="A0A0R0CTX9"/>
<reference evidence="3 4" key="1">
    <citation type="submission" date="2015-05" db="EMBL/GenBank/DDBJ databases">
        <title>Genome sequencing and analysis of members of genus Stenotrophomonas.</title>
        <authorList>
            <person name="Patil P.P."/>
            <person name="Midha S."/>
            <person name="Patil P.B."/>
        </authorList>
    </citation>
    <scope>NUCLEOTIDE SEQUENCE [LARGE SCALE GENOMIC DNA]</scope>
    <source>
        <strain evidence="3 4">DSM 21858</strain>
    </source>
</reference>
<dbReference type="Gene3D" id="3.30.70.1070">
    <property type="entry name" value="Sporulation related repeat"/>
    <property type="match status" value="1"/>
</dbReference>
<dbReference type="PATRIC" id="fig|344882.3.peg.3108"/>
<dbReference type="PROSITE" id="PS51724">
    <property type="entry name" value="SPOR"/>
    <property type="match status" value="1"/>
</dbReference>
<feature type="region of interest" description="Disordered" evidence="1">
    <location>
        <begin position="109"/>
        <end position="128"/>
    </location>
</feature>
<name>A0A0R0CTX9_9GAMM</name>
<organism evidence="3 4">
    <name type="scientific">Pseudoxanthomonas dokdonensis</name>
    <dbReference type="NCBI Taxonomy" id="344882"/>
    <lineage>
        <taxon>Bacteria</taxon>
        <taxon>Pseudomonadati</taxon>
        <taxon>Pseudomonadota</taxon>
        <taxon>Gammaproteobacteria</taxon>
        <taxon>Lysobacterales</taxon>
        <taxon>Lysobacteraceae</taxon>
        <taxon>Pseudoxanthomonas</taxon>
    </lineage>
</organism>
<dbReference type="RefSeq" id="WP_057658255.1">
    <property type="nucleotide sequence ID" value="NZ_LDJL01000009.1"/>
</dbReference>